<evidence type="ECO:0000313" key="6">
    <source>
        <dbReference type="Proteomes" id="UP001180729"/>
    </source>
</evidence>
<feature type="domain" description="HTH cro/C1-type" evidence="1">
    <location>
        <begin position="50"/>
        <end position="104"/>
    </location>
</feature>
<dbReference type="Proteomes" id="UP000317942">
    <property type="component" value="Unassembled WGS sequence"/>
</dbReference>
<evidence type="ECO:0000313" key="7">
    <source>
        <dbReference type="Proteomes" id="UP001289581"/>
    </source>
</evidence>
<dbReference type="InterPro" id="IPR010982">
    <property type="entry name" value="Lambda_DNA-bd_dom_sf"/>
</dbReference>
<dbReference type="PROSITE" id="PS50943">
    <property type="entry name" value="HTH_CROC1"/>
    <property type="match status" value="1"/>
</dbReference>
<name>A0A0X8K220_9ACTO</name>
<dbReference type="GO" id="GO:0003677">
    <property type="term" value="F:DNA binding"/>
    <property type="evidence" value="ECO:0007669"/>
    <property type="project" value="InterPro"/>
</dbReference>
<dbReference type="EMBL" id="JAMZMH010000001">
    <property type="protein sequence ID" value="MDT0247542.1"/>
    <property type="molecule type" value="Genomic_DNA"/>
</dbReference>
<keyword evidence="7" id="KW-1185">Reference proteome</keyword>
<reference evidence="4 5" key="1">
    <citation type="submission" date="2019-06" db="EMBL/GenBank/DDBJ databases">
        <title>Draft genome sequence of Actinomyces oris CCUG 34288T.</title>
        <authorList>
            <person name="Salva-Serra F."/>
            <person name="Cardew S."/>
            <person name="Moore E."/>
        </authorList>
    </citation>
    <scope>NUCLEOTIDE SEQUENCE [LARGE SCALE GENOMIC DNA]</scope>
    <source>
        <strain evidence="4 5">CCUG 34288</strain>
    </source>
</reference>
<evidence type="ECO:0000313" key="2">
    <source>
        <dbReference type="EMBL" id="MDT0247542.1"/>
    </source>
</evidence>
<dbReference type="STRING" id="544580.AXE84_06640"/>
<dbReference type="Gene3D" id="1.10.260.40">
    <property type="entry name" value="lambda repressor-like DNA-binding domains"/>
    <property type="match status" value="1"/>
</dbReference>
<dbReference type="RefSeq" id="WP_010613905.1">
    <property type="nucleotide sequence ID" value="NZ_CAUQQU010000041.1"/>
</dbReference>
<evidence type="ECO:0000259" key="1">
    <source>
        <dbReference type="PROSITE" id="PS50943"/>
    </source>
</evidence>
<sequence length="107" mass="11180">MSTAANSSTVTTSWEQLRQESLAAMTEAERAEYNRAAIETEARLQLAELVYNARAAAGISQTELARRAGTRQSVISAIENGAQAPGGVMLARIAHALGGTLGIHVAA</sequence>
<dbReference type="SMART" id="SM00530">
    <property type="entry name" value="HTH_XRE"/>
    <property type="match status" value="1"/>
</dbReference>
<organism evidence="2 6">
    <name type="scientific">Actinomyces oris</name>
    <dbReference type="NCBI Taxonomy" id="544580"/>
    <lineage>
        <taxon>Bacteria</taxon>
        <taxon>Bacillati</taxon>
        <taxon>Actinomycetota</taxon>
        <taxon>Actinomycetes</taxon>
        <taxon>Actinomycetales</taxon>
        <taxon>Actinomycetaceae</taxon>
        <taxon>Actinomyces</taxon>
    </lineage>
</organism>
<evidence type="ECO:0000313" key="3">
    <source>
        <dbReference type="EMBL" id="MEA1305628.1"/>
    </source>
</evidence>
<dbReference type="Proteomes" id="UP001289581">
    <property type="component" value="Unassembled WGS sequence"/>
</dbReference>
<dbReference type="AlphaFoldDB" id="A0A0X8K220"/>
<accession>A0A0X8K220</accession>
<dbReference type="Proteomes" id="UP001180729">
    <property type="component" value="Unassembled WGS sequence"/>
</dbReference>
<dbReference type="EMBL" id="VICC01000004">
    <property type="protein sequence ID" value="TQD61704.1"/>
    <property type="molecule type" value="Genomic_DNA"/>
</dbReference>
<evidence type="ECO:0000313" key="5">
    <source>
        <dbReference type="Proteomes" id="UP000317942"/>
    </source>
</evidence>
<proteinExistence type="predicted"/>
<comment type="caution">
    <text evidence="2">The sequence shown here is derived from an EMBL/GenBank/DDBJ whole genome shotgun (WGS) entry which is preliminary data.</text>
</comment>
<dbReference type="Pfam" id="PF01381">
    <property type="entry name" value="HTH_3"/>
    <property type="match status" value="1"/>
</dbReference>
<dbReference type="InterPro" id="IPR001387">
    <property type="entry name" value="Cro/C1-type_HTH"/>
</dbReference>
<dbReference type="GeneID" id="64211659"/>
<dbReference type="CDD" id="cd00093">
    <property type="entry name" value="HTH_XRE"/>
    <property type="match status" value="1"/>
</dbReference>
<reference evidence="3 7" key="3">
    <citation type="submission" date="2023-06" db="EMBL/GenBank/DDBJ databases">
        <title>Actinomyces orist ORNL 0101 HMT-893 genome.</title>
        <authorList>
            <person name="Johnston C.D."/>
            <person name="Chen T."/>
            <person name="Dewhirst F.E."/>
        </authorList>
    </citation>
    <scope>NUCLEOTIDE SEQUENCE [LARGE SCALE GENOMIC DNA]</scope>
    <source>
        <strain evidence="3 7">ORNL 0101</strain>
    </source>
</reference>
<dbReference type="EMBL" id="JAXBCZ010000002">
    <property type="protein sequence ID" value="MEA1305628.1"/>
    <property type="molecule type" value="Genomic_DNA"/>
</dbReference>
<evidence type="ECO:0000313" key="4">
    <source>
        <dbReference type="EMBL" id="TQD61704.1"/>
    </source>
</evidence>
<gene>
    <name evidence="4" type="ORF">FK267_04670</name>
    <name evidence="3" type="ORF">QU665_11225</name>
    <name evidence="2" type="ORF">RMW62_00385</name>
</gene>
<dbReference type="SUPFAM" id="SSF47413">
    <property type="entry name" value="lambda repressor-like DNA-binding domains"/>
    <property type="match status" value="1"/>
</dbReference>
<dbReference type="KEGG" id="aos:AXE84_06640"/>
<reference evidence="2" key="2">
    <citation type="submission" date="2022-06" db="EMBL/GenBank/DDBJ databases">
        <title>Draft Genome Sequences of Three Actinomyces oris Strains, Isolated from Healthy Human Feces.</title>
        <authorList>
            <person name="Ye Y."/>
            <person name="Liu C."/>
            <person name="Zhao J."/>
            <person name="Xu J."/>
            <person name="Huang H."/>
            <person name="Wang B."/>
            <person name="Wei J."/>
            <person name="Jing X."/>
        </authorList>
    </citation>
    <scope>NUCLEOTIDE SEQUENCE</scope>
    <source>
        <strain evidence="2">CNGBCC1803368</strain>
    </source>
</reference>
<protein>
    <submittedName>
        <fullName evidence="2">Helix-turn-helix transcriptional regulator</fullName>
    </submittedName>
</protein>